<dbReference type="EMBL" id="CAUYUJ010002714">
    <property type="protein sequence ID" value="CAK0802052.1"/>
    <property type="molecule type" value="Genomic_DNA"/>
</dbReference>
<dbReference type="Gene3D" id="2.60.120.590">
    <property type="entry name" value="Alpha-ketoglutarate-dependent dioxygenase AlkB-like"/>
    <property type="match status" value="1"/>
</dbReference>
<evidence type="ECO:0000313" key="3">
    <source>
        <dbReference type="Proteomes" id="UP001189429"/>
    </source>
</evidence>
<organism evidence="2 3">
    <name type="scientific">Prorocentrum cordatum</name>
    <dbReference type="NCBI Taxonomy" id="2364126"/>
    <lineage>
        <taxon>Eukaryota</taxon>
        <taxon>Sar</taxon>
        <taxon>Alveolata</taxon>
        <taxon>Dinophyceae</taxon>
        <taxon>Prorocentrales</taxon>
        <taxon>Prorocentraceae</taxon>
        <taxon>Prorocentrum</taxon>
    </lineage>
</organism>
<keyword evidence="3" id="KW-1185">Reference proteome</keyword>
<dbReference type="InterPro" id="IPR037151">
    <property type="entry name" value="AlkB-like_sf"/>
</dbReference>
<evidence type="ECO:0000313" key="2">
    <source>
        <dbReference type="EMBL" id="CAK0802052.1"/>
    </source>
</evidence>
<protein>
    <recommendedName>
        <fullName evidence="4">Cysteine dioxygenase</fullName>
    </recommendedName>
</protein>
<comment type="caution">
    <text evidence="2">The sequence shown here is derived from an EMBL/GenBank/DDBJ whole genome shotgun (WGS) entry which is preliminary data.</text>
</comment>
<reference evidence="2" key="1">
    <citation type="submission" date="2023-10" db="EMBL/GenBank/DDBJ databases">
        <authorList>
            <person name="Chen Y."/>
            <person name="Shah S."/>
            <person name="Dougan E. K."/>
            <person name="Thang M."/>
            <person name="Chan C."/>
        </authorList>
    </citation>
    <scope>NUCLEOTIDE SEQUENCE [LARGE SCALE GENOMIC DNA]</scope>
</reference>
<dbReference type="SUPFAM" id="SSF51197">
    <property type="entry name" value="Clavaminate synthase-like"/>
    <property type="match status" value="1"/>
</dbReference>
<dbReference type="Proteomes" id="UP001189429">
    <property type="component" value="Unassembled WGS sequence"/>
</dbReference>
<feature type="non-terminal residue" evidence="2">
    <location>
        <position position="224"/>
    </location>
</feature>
<feature type="compositionally biased region" description="Low complexity" evidence="1">
    <location>
        <begin position="215"/>
        <end position="224"/>
    </location>
</feature>
<proteinExistence type="predicted"/>
<name>A0ABN9QBT4_9DINO</name>
<evidence type="ECO:0000256" key="1">
    <source>
        <dbReference type="SAM" id="MobiDB-lite"/>
    </source>
</evidence>
<accession>A0ABN9QBT4</accession>
<feature type="region of interest" description="Disordered" evidence="1">
    <location>
        <begin position="200"/>
        <end position="224"/>
    </location>
</feature>
<gene>
    <name evidence="2" type="ORF">PCOR1329_LOCUS9689</name>
</gene>
<evidence type="ECO:0008006" key="4">
    <source>
        <dbReference type="Google" id="ProtNLM"/>
    </source>
</evidence>
<feature type="region of interest" description="Disordered" evidence="1">
    <location>
        <begin position="1"/>
        <end position="37"/>
    </location>
</feature>
<sequence length="224" mass="23929">MASGEAGAFVLRGHRPVTHGPARVQRGAGGAGHHRGPDSLDSVFASFLSSPGWREMETRTSRRLCDQYTFDGGRDSPPPPHLAFAHGLVQRLMGRVQQGLVDDEVVPMSLFCNLYEDGEDSCPSHVHDCRQLTMSLGAERTLTVEGRPVCMRHGDVVILDGERHGVPRQPGGAMPRVSINLFFTTARDLASREVSVNHQAGGAYGRGRGRGRGLGAAPRGSGGG</sequence>